<dbReference type="InParanoid" id="A0A1S4HCB5"/>
<reference evidence="1 2" key="2">
    <citation type="journal article" date="2004" name="Trends Parasitol.">
        <title>The Anopheles gambiae genome: an update.</title>
        <authorList>
            <person name="Mongin E."/>
            <person name="Louis C."/>
            <person name="Holt R.A."/>
            <person name="Birney E."/>
            <person name="Collins F.H."/>
        </authorList>
    </citation>
    <scope>NUCLEOTIDE SEQUENCE [LARGE SCALE GENOMIC DNA]</scope>
    <source>
        <strain evidence="1 2">PEST</strain>
    </source>
</reference>
<dbReference type="VEuPathDB" id="VectorBase:AGAP013714"/>
<sequence>MKQSFQLAVLLLIVAMCFTYAANTYNDEVSEPPCDFTGCKSKVVKRALSSVMCIVVNRTMVCPWGFAGMG</sequence>
<accession>A0A1S4HCB5</accession>
<dbReference type="EnsemblMetazoa" id="AGAP013714-RA">
    <property type="protein sequence ID" value="AGAP013714-PA"/>
    <property type="gene ID" value="AGAP013714"/>
</dbReference>
<dbReference type="Proteomes" id="UP000007062">
    <property type="component" value="Chromosome 3R"/>
</dbReference>
<dbReference type="AlphaFoldDB" id="A0A1S4HCB5"/>
<proteinExistence type="predicted"/>
<protein>
    <submittedName>
        <fullName evidence="1">Uncharacterized protein</fullName>
    </submittedName>
</protein>
<evidence type="ECO:0000313" key="1">
    <source>
        <dbReference type="EnsemblMetazoa" id="AGAP013714-PA"/>
    </source>
</evidence>
<reference evidence="1" key="3">
    <citation type="submission" date="2020-05" db="UniProtKB">
        <authorList>
            <consortium name="EnsemblMetazoa"/>
        </authorList>
    </citation>
    <scope>IDENTIFICATION</scope>
    <source>
        <strain evidence="1">PEST</strain>
    </source>
</reference>
<evidence type="ECO:0000313" key="2">
    <source>
        <dbReference type="Proteomes" id="UP000007062"/>
    </source>
</evidence>
<reference evidence="1 2" key="1">
    <citation type="journal article" date="2002" name="Science">
        <title>The genome sequence of the malaria mosquito Anopheles gambiae.</title>
        <authorList>
            <person name="Holt R.A."/>
            <person name="Subramanian G.M."/>
            <person name="Halpern A."/>
            <person name="Sutton G.G."/>
            <person name="Charlab R."/>
            <person name="Nusskern D.R."/>
            <person name="Wincker P."/>
            <person name="Clark A.G."/>
            <person name="Ribeiro J.M."/>
            <person name="Wides R."/>
            <person name="Salzberg S.L."/>
            <person name="Loftus B."/>
            <person name="Yandell M."/>
            <person name="Majoros W.H."/>
            <person name="Rusch D.B."/>
            <person name="Lai Z."/>
            <person name="Kraft C.L."/>
            <person name="Abril J.F."/>
            <person name="Anthouard V."/>
            <person name="Arensburger P."/>
            <person name="Atkinson P.W."/>
            <person name="Baden H."/>
            <person name="de Berardinis V."/>
            <person name="Baldwin D."/>
            <person name="Benes V."/>
            <person name="Biedler J."/>
            <person name="Blass C."/>
            <person name="Bolanos R."/>
            <person name="Boscus D."/>
            <person name="Barnstead M."/>
            <person name="Cai S."/>
            <person name="Center A."/>
            <person name="Chaturverdi K."/>
            <person name="Christophides G.K."/>
            <person name="Chrystal M.A."/>
            <person name="Clamp M."/>
            <person name="Cravchik A."/>
            <person name="Curwen V."/>
            <person name="Dana A."/>
            <person name="Delcher A."/>
            <person name="Dew I."/>
            <person name="Evans C.A."/>
            <person name="Flanigan M."/>
            <person name="Grundschober-Freimoser A."/>
            <person name="Friedli L."/>
            <person name="Gu Z."/>
            <person name="Guan P."/>
            <person name="Guigo R."/>
            <person name="Hillenmeyer M.E."/>
            <person name="Hladun S.L."/>
            <person name="Hogan J.R."/>
            <person name="Hong Y.S."/>
            <person name="Hoover J."/>
            <person name="Jaillon O."/>
            <person name="Ke Z."/>
            <person name="Kodira C."/>
            <person name="Kokoza E."/>
            <person name="Koutsos A."/>
            <person name="Letunic I."/>
            <person name="Levitsky A."/>
            <person name="Liang Y."/>
            <person name="Lin J.J."/>
            <person name="Lobo N.F."/>
            <person name="Lopez J.R."/>
            <person name="Malek J.A."/>
            <person name="McIntosh T.C."/>
            <person name="Meister S."/>
            <person name="Miller J."/>
            <person name="Mobarry C."/>
            <person name="Mongin E."/>
            <person name="Murphy S.D."/>
            <person name="O'Brochta D.A."/>
            <person name="Pfannkoch C."/>
            <person name="Qi R."/>
            <person name="Regier M.A."/>
            <person name="Remington K."/>
            <person name="Shao H."/>
            <person name="Sharakhova M.V."/>
            <person name="Sitter C.D."/>
            <person name="Shetty J."/>
            <person name="Smith T.J."/>
            <person name="Strong R."/>
            <person name="Sun J."/>
            <person name="Thomasova D."/>
            <person name="Ton L.Q."/>
            <person name="Topalis P."/>
            <person name="Tu Z."/>
            <person name="Unger M.F."/>
            <person name="Walenz B."/>
            <person name="Wang A."/>
            <person name="Wang J."/>
            <person name="Wang M."/>
            <person name="Wang X."/>
            <person name="Woodford K.J."/>
            <person name="Wortman J.R."/>
            <person name="Wu M."/>
            <person name="Yao A."/>
            <person name="Zdobnov E.M."/>
            <person name="Zhang H."/>
            <person name="Zhao Q."/>
            <person name="Zhao S."/>
            <person name="Zhu S.C."/>
            <person name="Zhimulev I."/>
            <person name="Coluzzi M."/>
            <person name="della Torre A."/>
            <person name="Roth C.W."/>
            <person name="Louis C."/>
            <person name="Kalush F."/>
            <person name="Mural R.J."/>
            <person name="Myers E.W."/>
            <person name="Adams M.D."/>
            <person name="Smith H.O."/>
            <person name="Broder S."/>
            <person name="Gardner M.J."/>
            <person name="Fraser C.M."/>
            <person name="Birney E."/>
            <person name="Bork P."/>
            <person name="Brey P.T."/>
            <person name="Venter J.C."/>
            <person name="Weissenbach J."/>
            <person name="Kafatos F.C."/>
            <person name="Collins F.H."/>
            <person name="Hoffman S.L."/>
        </authorList>
    </citation>
    <scope>NUCLEOTIDE SEQUENCE [LARGE SCALE GENOMIC DNA]</scope>
    <source>
        <strain evidence="1 2">PEST</strain>
    </source>
</reference>
<organism evidence="1 2">
    <name type="scientific">Anopheles gambiae</name>
    <name type="common">African malaria mosquito</name>
    <dbReference type="NCBI Taxonomy" id="7165"/>
    <lineage>
        <taxon>Eukaryota</taxon>
        <taxon>Metazoa</taxon>
        <taxon>Ecdysozoa</taxon>
        <taxon>Arthropoda</taxon>
        <taxon>Hexapoda</taxon>
        <taxon>Insecta</taxon>
        <taxon>Pterygota</taxon>
        <taxon>Neoptera</taxon>
        <taxon>Endopterygota</taxon>
        <taxon>Diptera</taxon>
        <taxon>Nematocera</taxon>
        <taxon>Culicoidea</taxon>
        <taxon>Culicidae</taxon>
        <taxon>Anophelinae</taxon>
        <taxon>Anopheles</taxon>
    </lineage>
</organism>
<name>A0A1S4HCB5_ANOGA</name>
<dbReference type="EMBL" id="AAAB01008835">
    <property type="status" value="NOT_ANNOTATED_CDS"/>
    <property type="molecule type" value="Genomic_DNA"/>
</dbReference>
<keyword evidence="2" id="KW-1185">Reference proteome</keyword>